<reference evidence="8 9" key="1">
    <citation type="submission" date="2013-09" db="EMBL/GenBank/DDBJ databases">
        <authorList>
            <person name="Zeng Z."/>
            <person name="Chen C."/>
        </authorList>
    </citation>
    <scope>NUCLEOTIDE SEQUENCE [LARGE SCALE GENOMIC DNA]</scope>
    <source>
        <strain evidence="8 9">F44-8</strain>
    </source>
</reference>
<accession>A0A0A2LK28</accession>
<dbReference type="InterPro" id="IPR036291">
    <property type="entry name" value="NAD(P)-bd_dom_sf"/>
</dbReference>
<evidence type="ECO:0000256" key="3">
    <source>
        <dbReference type="ARBA" id="ARBA00023002"/>
    </source>
</evidence>
<keyword evidence="9" id="KW-1185">Reference proteome</keyword>
<feature type="domain" description="Siroheme synthase central" evidence="7">
    <location>
        <begin position="125"/>
        <end position="150"/>
    </location>
</feature>
<evidence type="ECO:0000256" key="6">
    <source>
        <dbReference type="ARBA" id="ARBA00047561"/>
    </source>
</evidence>
<evidence type="ECO:0000313" key="9">
    <source>
        <dbReference type="Proteomes" id="UP000030129"/>
    </source>
</evidence>
<comment type="catalytic activity">
    <reaction evidence="6">
        <text>precorrin-2 + NAD(+) = sirohydrochlorin + NADH + 2 H(+)</text>
        <dbReference type="Rhea" id="RHEA:15613"/>
        <dbReference type="ChEBI" id="CHEBI:15378"/>
        <dbReference type="ChEBI" id="CHEBI:57540"/>
        <dbReference type="ChEBI" id="CHEBI:57945"/>
        <dbReference type="ChEBI" id="CHEBI:58351"/>
        <dbReference type="ChEBI" id="CHEBI:58827"/>
        <dbReference type="EC" id="1.3.1.76"/>
    </reaction>
</comment>
<evidence type="ECO:0000256" key="2">
    <source>
        <dbReference type="ARBA" id="ARBA00012400"/>
    </source>
</evidence>
<dbReference type="EMBL" id="JRLV01000011">
    <property type="protein sequence ID" value="KGO80249.1"/>
    <property type="molecule type" value="Genomic_DNA"/>
</dbReference>
<dbReference type="GO" id="GO:0019354">
    <property type="term" value="P:siroheme biosynthetic process"/>
    <property type="evidence" value="ECO:0007669"/>
    <property type="project" value="UniProtKB-UniPathway"/>
</dbReference>
<organism evidence="8 9">
    <name type="scientific">Flavobacterium beibuense F44-8</name>
    <dbReference type="NCBI Taxonomy" id="1406840"/>
    <lineage>
        <taxon>Bacteria</taxon>
        <taxon>Pseudomonadati</taxon>
        <taxon>Bacteroidota</taxon>
        <taxon>Flavobacteriia</taxon>
        <taxon>Flavobacteriales</taxon>
        <taxon>Flavobacteriaceae</taxon>
        <taxon>Flavobacterium</taxon>
    </lineage>
</organism>
<dbReference type="UniPathway" id="UPA00262">
    <property type="reaction ID" value="UER00222"/>
</dbReference>
<dbReference type="SUPFAM" id="SSF75615">
    <property type="entry name" value="Siroheme synthase middle domains-like"/>
    <property type="match status" value="1"/>
</dbReference>
<dbReference type="RefSeq" id="WP_035134237.1">
    <property type="nucleotide sequence ID" value="NZ_JRLV01000011.1"/>
</dbReference>
<dbReference type="Gene3D" id="3.40.50.720">
    <property type="entry name" value="NAD(P)-binding Rossmann-like Domain"/>
    <property type="match status" value="1"/>
</dbReference>
<evidence type="ECO:0000256" key="4">
    <source>
        <dbReference type="ARBA" id="ARBA00023027"/>
    </source>
</evidence>
<dbReference type="eggNOG" id="COG1648">
    <property type="taxonomic scope" value="Bacteria"/>
</dbReference>
<name>A0A0A2LK28_9FLAO</name>
<dbReference type="Pfam" id="PF13241">
    <property type="entry name" value="NAD_binding_7"/>
    <property type="match status" value="1"/>
</dbReference>
<comment type="caution">
    <text evidence="8">The sequence shown here is derived from an EMBL/GenBank/DDBJ whole genome shotgun (WGS) entry which is preliminary data.</text>
</comment>
<dbReference type="InterPro" id="IPR006367">
    <property type="entry name" value="Sirohaem_synthase_N"/>
</dbReference>
<dbReference type="InterPro" id="IPR028281">
    <property type="entry name" value="Sirohaem_synthase_central"/>
</dbReference>
<protein>
    <recommendedName>
        <fullName evidence="2">precorrin-2 dehydrogenase</fullName>
        <ecNumber evidence="2">1.3.1.76</ecNumber>
    </recommendedName>
</protein>
<dbReference type="EC" id="1.3.1.76" evidence="2"/>
<dbReference type="SUPFAM" id="SSF51735">
    <property type="entry name" value="NAD(P)-binding Rossmann-fold domains"/>
    <property type="match status" value="1"/>
</dbReference>
<dbReference type="AlphaFoldDB" id="A0A0A2LK28"/>
<dbReference type="STRING" id="1406840.Q763_11370"/>
<evidence type="ECO:0000256" key="1">
    <source>
        <dbReference type="ARBA" id="ARBA00005010"/>
    </source>
</evidence>
<gene>
    <name evidence="8" type="ORF">Q763_11370</name>
</gene>
<proteinExistence type="predicted"/>
<dbReference type="InterPro" id="IPR028161">
    <property type="entry name" value="Met8-like"/>
</dbReference>
<dbReference type="Gene3D" id="3.30.160.110">
    <property type="entry name" value="Siroheme synthase, domain 2"/>
    <property type="match status" value="1"/>
</dbReference>
<sequence>MSNTLFPIFLKTETARFLVVGGGNVGLEKVETLLRQNPKIHINLVAIEVLPQLRLIIDNHTNINLYEKPYEETDLNRADYVIAATNNRDVNRLIKQQANSRNILVNAADQPELCDFYLGSIVNKGDLKIAVSTNGKSPVLARRIREYLEQEIPDDVNVIIERLNEIRKHLKGNFAAKVKELNAITASFTKSIHEK</sequence>
<evidence type="ECO:0000259" key="7">
    <source>
        <dbReference type="Pfam" id="PF14824"/>
    </source>
</evidence>
<dbReference type="Pfam" id="PF14824">
    <property type="entry name" value="Sirohm_synth_M"/>
    <property type="match status" value="1"/>
</dbReference>
<dbReference type="NCBIfam" id="TIGR01470">
    <property type="entry name" value="cysG_Nterm"/>
    <property type="match status" value="1"/>
</dbReference>
<dbReference type="PANTHER" id="PTHR35330">
    <property type="entry name" value="SIROHEME BIOSYNTHESIS PROTEIN MET8"/>
    <property type="match status" value="1"/>
</dbReference>
<keyword evidence="3" id="KW-0560">Oxidoreductase</keyword>
<dbReference type="GO" id="GO:0043115">
    <property type="term" value="F:precorrin-2 dehydrogenase activity"/>
    <property type="evidence" value="ECO:0007669"/>
    <property type="project" value="UniProtKB-EC"/>
</dbReference>
<evidence type="ECO:0000256" key="5">
    <source>
        <dbReference type="ARBA" id="ARBA00023244"/>
    </source>
</evidence>
<evidence type="ECO:0000313" key="8">
    <source>
        <dbReference type="EMBL" id="KGO80249.1"/>
    </source>
</evidence>
<comment type="pathway">
    <text evidence="1">Porphyrin-containing compound metabolism; siroheme biosynthesis; sirohydrochlorin from precorrin-2: step 1/1.</text>
</comment>
<keyword evidence="4" id="KW-0520">NAD</keyword>
<dbReference type="Proteomes" id="UP000030129">
    <property type="component" value="Unassembled WGS sequence"/>
</dbReference>
<dbReference type="GO" id="GO:0004325">
    <property type="term" value="F:ferrochelatase activity"/>
    <property type="evidence" value="ECO:0007669"/>
    <property type="project" value="InterPro"/>
</dbReference>
<dbReference type="PANTHER" id="PTHR35330:SF1">
    <property type="entry name" value="SIROHEME BIOSYNTHESIS PROTEIN MET8"/>
    <property type="match status" value="1"/>
</dbReference>
<keyword evidence="5" id="KW-0627">Porphyrin biosynthesis</keyword>